<proteinExistence type="inferred from homology"/>
<evidence type="ECO:0000256" key="9">
    <source>
        <dbReference type="ARBA" id="ARBA00023136"/>
    </source>
</evidence>
<keyword evidence="9" id="KW-0472">Membrane</keyword>
<keyword evidence="6 11" id="KW-0732">Signal</keyword>
<protein>
    <recommendedName>
        <fullName evidence="12">Leucine-rich repeat-containing N-terminal plant-type domain-containing protein</fullName>
    </recommendedName>
</protein>
<evidence type="ECO:0000256" key="2">
    <source>
        <dbReference type="ARBA" id="ARBA00009592"/>
    </source>
</evidence>
<evidence type="ECO:0000256" key="6">
    <source>
        <dbReference type="ARBA" id="ARBA00022729"/>
    </source>
</evidence>
<dbReference type="PANTHER" id="PTHR48063">
    <property type="entry name" value="LRR RECEPTOR-LIKE KINASE"/>
    <property type="match status" value="1"/>
</dbReference>
<feature type="domain" description="Leucine-rich repeat-containing N-terminal plant-type" evidence="12">
    <location>
        <begin position="37"/>
        <end position="75"/>
    </location>
</feature>
<reference evidence="13" key="1">
    <citation type="submission" date="2023-12" db="EMBL/GenBank/DDBJ databases">
        <title>Genome assembly of Anisodus tanguticus.</title>
        <authorList>
            <person name="Wang Y.-J."/>
        </authorList>
    </citation>
    <scope>NUCLEOTIDE SEQUENCE</scope>
    <source>
        <strain evidence="13">KB-2021</strain>
        <tissue evidence="13">Leaf</tissue>
    </source>
</reference>
<evidence type="ECO:0000256" key="5">
    <source>
        <dbReference type="ARBA" id="ARBA00022692"/>
    </source>
</evidence>
<dbReference type="Proteomes" id="UP001291623">
    <property type="component" value="Unassembled WGS sequence"/>
</dbReference>
<name>A0AAE1V874_9SOLA</name>
<feature type="signal peptide" evidence="11">
    <location>
        <begin position="1"/>
        <end position="33"/>
    </location>
</feature>
<gene>
    <name evidence="13" type="ORF">RND71_021381</name>
</gene>
<dbReference type="PRINTS" id="PR00019">
    <property type="entry name" value="LEURICHRPT"/>
</dbReference>
<evidence type="ECO:0000256" key="7">
    <source>
        <dbReference type="ARBA" id="ARBA00022737"/>
    </source>
</evidence>
<accession>A0AAE1V874</accession>
<keyword evidence="3" id="KW-1003">Cell membrane</keyword>
<sequence>MAFNTMAGVLCPMLLLLWTCWILMCLNFMGCSGKLVAEEKRVLLVLRDSLIYPNGSTLINEWVEEDYCAWAGIFCIRDQNNDARVLDIFLTSKRELGLGIWYPDATLLTRFTHLRSLYVSGNAIGNWIMPEALCKLRNLKELDPSFNPLNGDALPHFQVCSLTSLEQLHLSGVYPSFPLPLVRALCGLKDIRRLDLSNNNLTDDSMPHCLFDDLSYLESLDLSGNNLKNSHHILSGICKLRNLQVLNLQDNLIIQGGLDPCLDNRFDGLLLFASFANLSNLEAIDLTNNDFEVDTETPSWVPYFQLVSLDLRNTRLNQNYGHVIWNVHLQTTQVKVPVFVL</sequence>
<evidence type="ECO:0000313" key="14">
    <source>
        <dbReference type="Proteomes" id="UP001291623"/>
    </source>
</evidence>
<dbReference type="GO" id="GO:0005886">
    <property type="term" value="C:plasma membrane"/>
    <property type="evidence" value="ECO:0007669"/>
    <property type="project" value="UniProtKB-SubCell"/>
</dbReference>
<dbReference type="Pfam" id="PF00560">
    <property type="entry name" value="LRR_1"/>
    <property type="match status" value="2"/>
</dbReference>
<evidence type="ECO:0000256" key="3">
    <source>
        <dbReference type="ARBA" id="ARBA00022475"/>
    </source>
</evidence>
<keyword evidence="4" id="KW-0433">Leucine-rich repeat</keyword>
<evidence type="ECO:0000256" key="11">
    <source>
        <dbReference type="SAM" id="SignalP"/>
    </source>
</evidence>
<comment type="caution">
    <text evidence="13">The sequence shown here is derived from an EMBL/GenBank/DDBJ whole genome shotgun (WGS) entry which is preliminary data.</text>
</comment>
<organism evidence="13 14">
    <name type="scientific">Anisodus tanguticus</name>
    <dbReference type="NCBI Taxonomy" id="243964"/>
    <lineage>
        <taxon>Eukaryota</taxon>
        <taxon>Viridiplantae</taxon>
        <taxon>Streptophyta</taxon>
        <taxon>Embryophyta</taxon>
        <taxon>Tracheophyta</taxon>
        <taxon>Spermatophyta</taxon>
        <taxon>Magnoliopsida</taxon>
        <taxon>eudicotyledons</taxon>
        <taxon>Gunneridae</taxon>
        <taxon>Pentapetalae</taxon>
        <taxon>asterids</taxon>
        <taxon>lamiids</taxon>
        <taxon>Solanales</taxon>
        <taxon>Solanaceae</taxon>
        <taxon>Solanoideae</taxon>
        <taxon>Hyoscyameae</taxon>
        <taxon>Anisodus</taxon>
    </lineage>
</organism>
<dbReference type="Pfam" id="PF08263">
    <property type="entry name" value="LRRNT_2"/>
    <property type="match status" value="1"/>
</dbReference>
<evidence type="ECO:0000256" key="8">
    <source>
        <dbReference type="ARBA" id="ARBA00022989"/>
    </source>
</evidence>
<dbReference type="InterPro" id="IPR032675">
    <property type="entry name" value="LRR_dom_sf"/>
</dbReference>
<dbReference type="InterPro" id="IPR003591">
    <property type="entry name" value="Leu-rich_rpt_typical-subtyp"/>
</dbReference>
<feature type="chain" id="PRO_5041969493" description="Leucine-rich repeat-containing N-terminal plant-type domain-containing protein" evidence="11">
    <location>
        <begin position="34"/>
        <end position="341"/>
    </location>
</feature>
<keyword evidence="8" id="KW-1133">Transmembrane helix</keyword>
<dbReference type="SUPFAM" id="SSF52058">
    <property type="entry name" value="L domain-like"/>
    <property type="match status" value="1"/>
</dbReference>
<dbReference type="SMART" id="SM00369">
    <property type="entry name" value="LRR_TYP"/>
    <property type="match status" value="4"/>
</dbReference>
<dbReference type="InterPro" id="IPR046956">
    <property type="entry name" value="RLP23-like"/>
</dbReference>
<evidence type="ECO:0000313" key="13">
    <source>
        <dbReference type="EMBL" id="KAK4359152.1"/>
    </source>
</evidence>
<comment type="similarity">
    <text evidence="2">Belongs to the RLP family.</text>
</comment>
<dbReference type="EMBL" id="JAVYJV010000011">
    <property type="protein sequence ID" value="KAK4359152.1"/>
    <property type="molecule type" value="Genomic_DNA"/>
</dbReference>
<dbReference type="Gene3D" id="3.80.10.10">
    <property type="entry name" value="Ribonuclease Inhibitor"/>
    <property type="match status" value="1"/>
</dbReference>
<keyword evidence="10" id="KW-0325">Glycoprotein</keyword>
<dbReference type="InterPro" id="IPR013210">
    <property type="entry name" value="LRR_N_plant-typ"/>
</dbReference>
<evidence type="ECO:0000256" key="10">
    <source>
        <dbReference type="ARBA" id="ARBA00023180"/>
    </source>
</evidence>
<keyword evidence="14" id="KW-1185">Reference proteome</keyword>
<evidence type="ECO:0000259" key="12">
    <source>
        <dbReference type="Pfam" id="PF08263"/>
    </source>
</evidence>
<comment type="subcellular location">
    <subcellularLocation>
        <location evidence="1">Cell membrane</location>
        <topology evidence="1">Single-pass type I membrane protein</topology>
    </subcellularLocation>
</comment>
<dbReference type="InterPro" id="IPR001611">
    <property type="entry name" value="Leu-rich_rpt"/>
</dbReference>
<evidence type="ECO:0000256" key="1">
    <source>
        <dbReference type="ARBA" id="ARBA00004251"/>
    </source>
</evidence>
<evidence type="ECO:0000256" key="4">
    <source>
        <dbReference type="ARBA" id="ARBA00022614"/>
    </source>
</evidence>
<keyword evidence="7" id="KW-0677">Repeat</keyword>
<dbReference type="AlphaFoldDB" id="A0AAE1V874"/>
<dbReference type="PANTHER" id="PTHR48063:SF35">
    <property type="entry name" value="RECEPTOR-LIKE PROTEIN 12"/>
    <property type="match status" value="1"/>
</dbReference>
<dbReference type="Pfam" id="PF13516">
    <property type="entry name" value="LRR_6"/>
    <property type="match status" value="1"/>
</dbReference>
<keyword evidence="5" id="KW-0812">Transmembrane</keyword>
<dbReference type="GO" id="GO:0050832">
    <property type="term" value="P:defense response to fungus"/>
    <property type="evidence" value="ECO:0007669"/>
    <property type="project" value="UniProtKB-ARBA"/>
</dbReference>